<protein>
    <recommendedName>
        <fullName evidence="3">Secreted protein</fullName>
    </recommendedName>
</protein>
<reference evidence="1 2" key="1">
    <citation type="submission" date="2015-07" db="EMBL/GenBank/DDBJ databases">
        <authorList>
            <person name="Ju K.-S."/>
            <person name="Doroghazi J.R."/>
            <person name="Metcalf W.W."/>
        </authorList>
    </citation>
    <scope>NUCLEOTIDE SEQUENCE [LARGE SCALE GENOMIC DNA]</scope>
    <source>
        <strain evidence="1 2">NRRL B-3589</strain>
    </source>
</reference>
<proteinExistence type="predicted"/>
<dbReference type="Proteomes" id="UP000037020">
    <property type="component" value="Unassembled WGS sequence"/>
</dbReference>
<evidence type="ECO:0000313" key="2">
    <source>
        <dbReference type="Proteomes" id="UP000037020"/>
    </source>
</evidence>
<evidence type="ECO:0000313" key="1">
    <source>
        <dbReference type="EMBL" id="KOG90388.1"/>
    </source>
</evidence>
<accession>A0ABR5JAQ0</accession>
<comment type="caution">
    <text evidence="1">The sequence shown here is derived from an EMBL/GenBank/DDBJ whole genome shotgun (WGS) entry which is preliminary data.</text>
</comment>
<name>A0ABR5JAQ0_9ACTN</name>
<evidence type="ECO:0008006" key="3">
    <source>
        <dbReference type="Google" id="ProtNLM"/>
    </source>
</evidence>
<organism evidence="1 2">
    <name type="scientific">Streptomyces varsoviensis</name>
    <dbReference type="NCBI Taxonomy" id="67373"/>
    <lineage>
        <taxon>Bacteria</taxon>
        <taxon>Bacillati</taxon>
        <taxon>Actinomycetota</taxon>
        <taxon>Actinomycetes</taxon>
        <taxon>Kitasatosporales</taxon>
        <taxon>Streptomycetaceae</taxon>
        <taxon>Streptomyces</taxon>
    </lineage>
</organism>
<gene>
    <name evidence="1" type="ORF">ADK38_09070</name>
</gene>
<sequence length="66" mass="6539">MGLVSASTSASPSAVSWAEVPPPALSPFLSFPWFFGEPADGLPAGVPGGWPEGVPIGMSAALARAS</sequence>
<keyword evidence="2" id="KW-1185">Reference proteome</keyword>
<dbReference type="EMBL" id="LGUT01000761">
    <property type="protein sequence ID" value="KOG90388.1"/>
    <property type="molecule type" value="Genomic_DNA"/>
</dbReference>